<keyword evidence="1" id="KW-0472">Membrane</keyword>
<evidence type="ECO:0000313" key="2">
    <source>
        <dbReference type="EMBL" id="MFC4740563.1"/>
    </source>
</evidence>
<dbReference type="Proteomes" id="UP001595885">
    <property type="component" value="Unassembled WGS sequence"/>
</dbReference>
<comment type="caution">
    <text evidence="2">The sequence shown here is derived from an EMBL/GenBank/DDBJ whole genome shotgun (WGS) entry which is preliminary data.</text>
</comment>
<protein>
    <recommendedName>
        <fullName evidence="4">Anti-sigma factor</fullName>
    </recommendedName>
</protein>
<keyword evidence="1" id="KW-0812">Transmembrane</keyword>
<keyword evidence="3" id="KW-1185">Reference proteome</keyword>
<feature type="transmembrane region" description="Helical" evidence="1">
    <location>
        <begin position="69"/>
        <end position="90"/>
    </location>
</feature>
<evidence type="ECO:0000256" key="1">
    <source>
        <dbReference type="SAM" id="Phobius"/>
    </source>
</evidence>
<proteinExistence type="predicted"/>
<sequence length="146" mass="17202">MELQKIEKLLEKYLEGTTSLEEEKIIKNFFANDNVPSHLESYQSLFEYYKISKQEMSKEFIIPKNKNNYIKWFGVAASLVFVSIITFMYLQENTTNQENLDTFKTPEEAFVETHKALQLVANNMNSGLENVAYLEEYEKTKEIIFK</sequence>
<accession>A0ABV9P592</accession>
<keyword evidence="1" id="KW-1133">Transmembrane helix</keyword>
<evidence type="ECO:0008006" key="4">
    <source>
        <dbReference type="Google" id="ProtNLM"/>
    </source>
</evidence>
<name>A0ABV9P592_9FLAO</name>
<dbReference type="EMBL" id="JBHSGW010000026">
    <property type="protein sequence ID" value="MFC4740563.1"/>
    <property type="molecule type" value="Genomic_DNA"/>
</dbReference>
<gene>
    <name evidence="2" type="ORF">ACFO3U_11230</name>
</gene>
<evidence type="ECO:0000313" key="3">
    <source>
        <dbReference type="Proteomes" id="UP001595885"/>
    </source>
</evidence>
<organism evidence="2 3">
    <name type="scientific">Flavobacterium ponti</name>
    <dbReference type="NCBI Taxonomy" id="665133"/>
    <lineage>
        <taxon>Bacteria</taxon>
        <taxon>Pseudomonadati</taxon>
        <taxon>Bacteroidota</taxon>
        <taxon>Flavobacteriia</taxon>
        <taxon>Flavobacteriales</taxon>
        <taxon>Flavobacteriaceae</taxon>
        <taxon>Flavobacterium</taxon>
    </lineage>
</organism>
<dbReference type="RefSeq" id="WP_379742194.1">
    <property type="nucleotide sequence ID" value="NZ_JBHSGW010000026.1"/>
</dbReference>
<reference evidence="3" key="1">
    <citation type="journal article" date="2019" name="Int. J. Syst. Evol. Microbiol.">
        <title>The Global Catalogue of Microorganisms (GCM) 10K type strain sequencing project: providing services to taxonomists for standard genome sequencing and annotation.</title>
        <authorList>
            <consortium name="The Broad Institute Genomics Platform"/>
            <consortium name="The Broad Institute Genome Sequencing Center for Infectious Disease"/>
            <person name="Wu L."/>
            <person name="Ma J."/>
        </authorList>
    </citation>
    <scope>NUCLEOTIDE SEQUENCE [LARGE SCALE GENOMIC DNA]</scope>
    <source>
        <strain evidence="3">CCUG 50349</strain>
    </source>
</reference>